<dbReference type="InterPro" id="IPR011990">
    <property type="entry name" value="TPR-like_helical_dom_sf"/>
</dbReference>
<name>A0A1S8DIW8_9GAMM</name>
<keyword evidence="1" id="KW-1133">Transmembrane helix</keyword>
<dbReference type="SMART" id="SM00028">
    <property type="entry name" value="TPR"/>
    <property type="match status" value="2"/>
</dbReference>
<feature type="domain" description="PelB C-terminal" evidence="2">
    <location>
        <begin position="868"/>
        <end position="1180"/>
    </location>
</feature>
<dbReference type="AlphaFoldDB" id="A0A1S8DIW8"/>
<sequence>MQYSPAAESTPLFRPWAMGVAVLLVLVVLVLTYQNKDAFMPQGQNDAVSAGYAELLLAADPENIELRSELVEMLIERGEFSRALKHLADWQGGDEQARRFYNLVLDGRMATVRRDEQAILAARQRLAEFDLTGLTPAQQTQLADLALALGLPARAADLHLAMAQVEGPDQQAHQLAAARWYLAAEQPADAAVIYQQLAEQARTVEGRRQFALLAYNGFLAADQASVASEYAVQLLDSGSLETLGDDWWLRSVQTAQGAMRFDLATRLAEHWRRAEPDSVAALQARFDMALAAGDTATAWEVGKDLLEQSPPSAELLRQMAQLGQWRGQPEAALDYWVAYLDMAADAEARDKAWRLAFQLFDYNRGIQLLGATAASRRLSDEELDALVYAHEQRGTPAMAENWLRGYLQRASSQRLAWTRLVQNLQNRQLLQREADTWPQFAGRYQLTIAERMSWAEVLWNLYQPEQAWQVLDVAPLDELSPDYWRLRAALAWELERDDAVLSSYEALLAQGAVLLQSEQAQLVEMYRQRDPALALRMQVASWRRTGDTRFLTDALQLAEEQQNWTLMESLVAEAKQQPASANLMPVLLARGLLAERAGQFAEAERLYLQGLSRQPRNSLLRARILWLFVDAADRTKLARALRQWEGEAQSVPVLWMPMGAANQLLSRNTQALQWFNRHLREQPEDTLALAAYADALEASGREAAALQLRSRLLNRLRFAETERAPFTERQIWTRLMTAGGSPRQALAGLQRWHDGSVSMLQLWYAAQLARLDSINQEARKDAWLAWGRARGLREEGYQRIQEALRTNNREALAALLVNPQVDDAHRVAAQERLGDDNQAMAQALSSLGDEQPLSVRRQLWRQSVAFLERYPQGVRISWGQEDFGGLKTLGPQLSIARFIGDNWYLRADGGRVRYDSSLLDSSVLGSEQNMLLRAERQLPNGDLSVTLDHSDRQDDNRSGVGIARRWSEGGNEVEVGADWQRESRETGLMRALGQESGIWLRASHAFSARDQLSWQISQREFETRSGVDIGSGQQLNLEFSQIQFFEGPTWILRSGIEYQRNSLSGEPLDSLLATNGGAVRQDDVTVDQLLPERVGRIYIGSQLRRGMPGLINRNRGQYTWLLDTSTGWDWEDQSMNFAINAGIGIEVFGDDELSFTAGYQSEPVGGDGEAGGTATISYSSRFGR</sequence>
<dbReference type="Pfam" id="PF24604">
    <property type="entry name" value="B-barrel_PelB_C"/>
    <property type="match status" value="1"/>
</dbReference>
<keyword evidence="1" id="KW-0472">Membrane</keyword>
<dbReference type="Proteomes" id="UP000242847">
    <property type="component" value="Unassembled WGS sequence"/>
</dbReference>
<keyword evidence="4" id="KW-1185">Reference proteome</keyword>
<evidence type="ECO:0000313" key="3">
    <source>
        <dbReference type="EMBL" id="ONM44560.1"/>
    </source>
</evidence>
<evidence type="ECO:0000313" key="4">
    <source>
        <dbReference type="Proteomes" id="UP000242847"/>
    </source>
</evidence>
<dbReference type="EMBL" id="MUBC01000012">
    <property type="protein sequence ID" value="ONM44560.1"/>
    <property type="molecule type" value="Genomic_DNA"/>
</dbReference>
<keyword evidence="1" id="KW-0812">Transmembrane</keyword>
<feature type="transmembrane region" description="Helical" evidence="1">
    <location>
        <begin position="12"/>
        <end position="33"/>
    </location>
</feature>
<dbReference type="SUPFAM" id="SSF48452">
    <property type="entry name" value="TPR-like"/>
    <property type="match status" value="1"/>
</dbReference>
<dbReference type="RefSeq" id="WP_083726188.1">
    <property type="nucleotide sequence ID" value="NZ_FOUD01000002.1"/>
</dbReference>
<gene>
    <name evidence="3" type="ORF">BXT89_07295</name>
</gene>
<dbReference type="InterPro" id="IPR019734">
    <property type="entry name" value="TPR_rpt"/>
</dbReference>
<protein>
    <recommendedName>
        <fullName evidence="2">PelB C-terminal domain-containing protein</fullName>
    </recommendedName>
</protein>
<dbReference type="Gene3D" id="1.25.40.10">
    <property type="entry name" value="Tetratricopeptide repeat domain"/>
    <property type="match status" value="2"/>
</dbReference>
<comment type="caution">
    <text evidence="3">The sequence shown here is derived from an EMBL/GenBank/DDBJ whole genome shotgun (WGS) entry which is preliminary data.</text>
</comment>
<dbReference type="Pfam" id="PF13429">
    <property type="entry name" value="TPR_15"/>
    <property type="match status" value="1"/>
</dbReference>
<evidence type="ECO:0000256" key="1">
    <source>
        <dbReference type="SAM" id="Phobius"/>
    </source>
</evidence>
<dbReference type="InterPro" id="IPR057306">
    <property type="entry name" value="B-barrel_PelB_C"/>
</dbReference>
<accession>A0A1S8DIW8</accession>
<dbReference type="STRING" id="254161.SAMN05216256_102151"/>
<reference evidence="3 4" key="1">
    <citation type="submission" date="2017-01" db="EMBL/GenBank/DDBJ databases">
        <title>Draft genome sequence of Pseudomonas pachastrellae type strain CCUG 46540T from a deep sea.</title>
        <authorList>
            <person name="Gomila M."/>
            <person name="Mulet M."/>
            <person name="Lalucat J."/>
            <person name="Garcia-Valdes E."/>
        </authorList>
    </citation>
    <scope>NUCLEOTIDE SEQUENCE [LARGE SCALE GENOMIC DNA]</scope>
    <source>
        <strain evidence="3 4">CCUG 46540</strain>
    </source>
</reference>
<evidence type="ECO:0000259" key="2">
    <source>
        <dbReference type="Pfam" id="PF24604"/>
    </source>
</evidence>
<organism evidence="3 4">
    <name type="scientific">Halopseudomonas pachastrellae</name>
    <dbReference type="NCBI Taxonomy" id="254161"/>
    <lineage>
        <taxon>Bacteria</taxon>
        <taxon>Pseudomonadati</taxon>
        <taxon>Pseudomonadota</taxon>
        <taxon>Gammaproteobacteria</taxon>
        <taxon>Pseudomonadales</taxon>
        <taxon>Pseudomonadaceae</taxon>
        <taxon>Halopseudomonas</taxon>
    </lineage>
</organism>
<dbReference type="OrthoDB" id="8565469at2"/>
<proteinExistence type="predicted"/>